<evidence type="ECO:0008006" key="9">
    <source>
        <dbReference type="Google" id="ProtNLM"/>
    </source>
</evidence>
<feature type="compositionally biased region" description="Polar residues" evidence="4">
    <location>
        <begin position="27"/>
        <end position="37"/>
    </location>
</feature>
<dbReference type="STRING" id="590646.G3BCS4"/>
<dbReference type="OrthoDB" id="413460at2759"/>
<feature type="region of interest" description="Disordered" evidence="4">
    <location>
        <begin position="1"/>
        <end position="78"/>
    </location>
</feature>
<gene>
    <name evidence="7" type="ORF">CANTEDRAFT_137339</name>
</gene>
<keyword evidence="3" id="KW-0067">ATP-binding</keyword>
<dbReference type="InterPro" id="IPR050496">
    <property type="entry name" value="SNF2_RAD54_helicase_repair"/>
</dbReference>
<dbReference type="Pfam" id="PF00271">
    <property type="entry name" value="Helicase_C"/>
    <property type="match status" value="1"/>
</dbReference>
<dbReference type="InterPro" id="IPR000330">
    <property type="entry name" value="SNF2_N"/>
</dbReference>
<evidence type="ECO:0000256" key="1">
    <source>
        <dbReference type="ARBA" id="ARBA00022741"/>
    </source>
</evidence>
<dbReference type="PANTHER" id="PTHR45629">
    <property type="entry name" value="SNF2/RAD54 FAMILY MEMBER"/>
    <property type="match status" value="1"/>
</dbReference>
<sequence length="878" mass="98932">MYKSSTGVRAKFKPPRPLGIAPVKESPPTSQGDGSLSNKRKLGQITPVHRKLSSQSSSTDSTQTSSSQKTDEKSGKRFMVQWRKVTNKKNKTWDGDGIIDVKGSSITAKIDGRTITKIIPRTDGIFKVGGYELEVDCEIGGSDKQERPLQLEQAKTTPHLAQIPSFKKLMPSLTKVKKPLFQKTEDSFVMKKGKETDTDVIIDPILSKVLRPHQKEGVSFMYNGVMGYSFGANGVLLADDMGLGKTLMSITLIWTLIKQSPNPEKKNEANKVLIMCPVTLINNWRREFKKWLNINQIGILVVDNNSTNYKQDLRNFSKSSAYQVMIMSYERLLNCEEEMLDIKFDLLVCDEGHKLKNNTNKSLKILTNMDVSKKVLLSGTPIQNNLTEFYTLINFINPGAFGTFTSFQKKFIKPIEMSREVNCYNKEVIKMGKTASKELSSITKTFVLRRTNDILFKYLSSKTDVLLFVKPSHQQLELFDLIMSNCSFADYDNNNVLNLINVFKKICNSPSLLQDDNLFNSLSGGYKTELSTSSGKIDLLIMMLIEIINEKKEKLVIVSNYTKTLDLLEKVLKKLNFEFLRLDGSTNPSTRTSIINQFNNVSFPRYPIFLLSSKSGGFGINLIGASRLILFDNDWNPSNDLQAMSRIYRDGQLKPVFIYRFFTTGCLDEKIFQRQLMKNNLSDKFLNDSKANSNVFDMNDLKDLFTVHEYTNCNTHDLLECDCGGQGDTQQLEPEVSDILTSEADNEDAQQSAVRSSSLSDGGWVSALNYSQMDQAGSRKKQSFKNALSDYKHHDPKINAFNCPDDIVQTIIKKTKSNTAISYVFTKVSNPVGKGPLLEDSSKENSVESATPEVDHFSPDPLNKSSPIFYESDYEPSQ</sequence>
<feature type="compositionally biased region" description="Basic residues" evidence="4">
    <location>
        <begin position="38"/>
        <end position="52"/>
    </location>
</feature>
<dbReference type="AlphaFoldDB" id="G3BCS4"/>
<dbReference type="HOGENOM" id="CLU_000315_10_1_1"/>
<evidence type="ECO:0000313" key="8">
    <source>
        <dbReference type="Proteomes" id="UP000000707"/>
    </source>
</evidence>
<dbReference type="SUPFAM" id="SSF52540">
    <property type="entry name" value="P-loop containing nucleoside triphosphate hydrolases"/>
    <property type="match status" value="2"/>
</dbReference>
<dbReference type="InterPro" id="IPR038718">
    <property type="entry name" value="SNF2-like_sf"/>
</dbReference>
<dbReference type="EMBL" id="GL996528">
    <property type="protein sequence ID" value="EGV60869.1"/>
    <property type="molecule type" value="Genomic_DNA"/>
</dbReference>
<feature type="domain" description="Helicase C-terminal" evidence="6">
    <location>
        <begin position="539"/>
        <end position="702"/>
    </location>
</feature>
<keyword evidence="8" id="KW-1185">Reference proteome</keyword>
<dbReference type="Gene3D" id="3.40.50.300">
    <property type="entry name" value="P-loop containing nucleotide triphosphate hydrolases"/>
    <property type="match status" value="1"/>
</dbReference>
<dbReference type="GO" id="GO:0005524">
    <property type="term" value="F:ATP binding"/>
    <property type="evidence" value="ECO:0007669"/>
    <property type="project" value="InterPro"/>
</dbReference>
<name>G3BCS4_CANTC</name>
<proteinExistence type="predicted"/>
<dbReference type="Gene3D" id="1.20.120.850">
    <property type="entry name" value="SWI2/SNF2 ATPases, N-terminal domain"/>
    <property type="match status" value="1"/>
</dbReference>
<dbReference type="PANTHER" id="PTHR45629:SF7">
    <property type="entry name" value="DNA EXCISION REPAIR PROTEIN ERCC-6-RELATED"/>
    <property type="match status" value="1"/>
</dbReference>
<feature type="region of interest" description="Disordered" evidence="4">
    <location>
        <begin position="832"/>
        <end position="878"/>
    </location>
</feature>
<feature type="domain" description="Helicase ATP-binding" evidence="5">
    <location>
        <begin position="226"/>
        <end position="399"/>
    </location>
</feature>
<dbReference type="PROSITE" id="PS51194">
    <property type="entry name" value="HELICASE_CTER"/>
    <property type="match status" value="1"/>
</dbReference>
<dbReference type="GO" id="GO:0015616">
    <property type="term" value="F:DNA translocase activity"/>
    <property type="evidence" value="ECO:0007669"/>
    <property type="project" value="TreeGrafter"/>
</dbReference>
<dbReference type="CDD" id="cd18004">
    <property type="entry name" value="DEXHc_RAD54"/>
    <property type="match status" value="1"/>
</dbReference>
<dbReference type="InterPro" id="IPR049730">
    <property type="entry name" value="SNF2/RAD54-like_C"/>
</dbReference>
<reference evidence="7 8" key="1">
    <citation type="journal article" date="2011" name="Proc. Natl. Acad. Sci. U.S.A.">
        <title>Comparative genomics of xylose-fermenting fungi for enhanced biofuel production.</title>
        <authorList>
            <person name="Wohlbach D.J."/>
            <person name="Kuo A."/>
            <person name="Sato T.K."/>
            <person name="Potts K.M."/>
            <person name="Salamov A.A."/>
            <person name="LaButti K.M."/>
            <person name="Sun H."/>
            <person name="Clum A."/>
            <person name="Pangilinan J.L."/>
            <person name="Lindquist E.A."/>
            <person name="Lucas S."/>
            <person name="Lapidus A."/>
            <person name="Jin M."/>
            <person name="Gunawan C."/>
            <person name="Balan V."/>
            <person name="Dale B.E."/>
            <person name="Jeffries T.W."/>
            <person name="Zinkel R."/>
            <person name="Barry K.W."/>
            <person name="Grigoriev I.V."/>
            <person name="Gasch A.P."/>
        </authorList>
    </citation>
    <scope>NUCLEOTIDE SEQUENCE [LARGE SCALE GENOMIC DNA]</scope>
    <source>
        <strain evidence="8">ATCC 10573 / BCRC 21748 / CBS 615 / JCM 9827 / NBRC 10315 / NRRL Y-1498 / VKM Y-70</strain>
    </source>
</reference>
<dbReference type="InterPro" id="IPR014001">
    <property type="entry name" value="Helicase_ATP-bd"/>
</dbReference>
<dbReference type="GO" id="GO:0005634">
    <property type="term" value="C:nucleus"/>
    <property type="evidence" value="ECO:0007669"/>
    <property type="project" value="TreeGrafter"/>
</dbReference>
<evidence type="ECO:0000259" key="6">
    <source>
        <dbReference type="PROSITE" id="PS51194"/>
    </source>
</evidence>
<dbReference type="InterPro" id="IPR027417">
    <property type="entry name" value="P-loop_NTPase"/>
</dbReference>
<accession>G3BCS4</accession>
<feature type="compositionally biased region" description="Low complexity" evidence="4">
    <location>
        <begin position="53"/>
        <end position="68"/>
    </location>
</feature>
<dbReference type="InterPro" id="IPR001650">
    <property type="entry name" value="Helicase_C-like"/>
</dbReference>
<evidence type="ECO:0000256" key="3">
    <source>
        <dbReference type="ARBA" id="ARBA00022840"/>
    </source>
</evidence>
<protein>
    <recommendedName>
        <fullName evidence="9">DNA repair and recombination protein RDH54</fullName>
    </recommendedName>
</protein>
<keyword evidence="1" id="KW-0547">Nucleotide-binding</keyword>
<evidence type="ECO:0000256" key="4">
    <source>
        <dbReference type="SAM" id="MobiDB-lite"/>
    </source>
</evidence>
<evidence type="ECO:0000256" key="2">
    <source>
        <dbReference type="ARBA" id="ARBA00022801"/>
    </source>
</evidence>
<evidence type="ECO:0000313" key="7">
    <source>
        <dbReference type="EMBL" id="EGV60869.1"/>
    </source>
</evidence>
<dbReference type="SMART" id="SM00490">
    <property type="entry name" value="HELICc"/>
    <property type="match status" value="1"/>
</dbReference>
<organism evidence="8">
    <name type="scientific">Candida tenuis (strain ATCC 10573 / BCRC 21748 / CBS 615 / JCM 9827 / NBRC 10315 / NRRL Y-1498 / VKM Y-70)</name>
    <name type="common">Yeast</name>
    <name type="synonym">Yamadazyma tenuis</name>
    <dbReference type="NCBI Taxonomy" id="590646"/>
    <lineage>
        <taxon>Eukaryota</taxon>
        <taxon>Fungi</taxon>
        <taxon>Dikarya</taxon>
        <taxon>Ascomycota</taxon>
        <taxon>Saccharomycotina</taxon>
        <taxon>Pichiomycetes</taxon>
        <taxon>Debaryomycetaceae</taxon>
        <taxon>Yamadazyma</taxon>
    </lineage>
</organism>
<dbReference type="Gene3D" id="3.40.50.10810">
    <property type="entry name" value="Tandem AAA-ATPase domain"/>
    <property type="match status" value="1"/>
</dbReference>
<dbReference type="GO" id="GO:0000724">
    <property type="term" value="P:double-strand break repair via homologous recombination"/>
    <property type="evidence" value="ECO:0007669"/>
    <property type="project" value="TreeGrafter"/>
</dbReference>
<dbReference type="CDD" id="cd18793">
    <property type="entry name" value="SF2_C_SNF"/>
    <property type="match status" value="1"/>
</dbReference>
<keyword evidence="2" id="KW-0378">Hydrolase</keyword>
<evidence type="ECO:0000259" key="5">
    <source>
        <dbReference type="PROSITE" id="PS51192"/>
    </source>
</evidence>
<dbReference type="PROSITE" id="PS51192">
    <property type="entry name" value="HELICASE_ATP_BIND_1"/>
    <property type="match status" value="1"/>
</dbReference>
<dbReference type="Pfam" id="PF00176">
    <property type="entry name" value="SNF2-rel_dom"/>
    <property type="match status" value="1"/>
</dbReference>
<dbReference type="GO" id="GO:0007131">
    <property type="term" value="P:reciprocal meiotic recombination"/>
    <property type="evidence" value="ECO:0007669"/>
    <property type="project" value="TreeGrafter"/>
</dbReference>
<dbReference type="Proteomes" id="UP000000707">
    <property type="component" value="Unassembled WGS sequence"/>
</dbReference>
<dbReference type="SMART" id="SM00487">
    <property type="entry name" value="DEXDc"/>
    <property type="match status" value="1"/>
</dbReference>
<dbReference type="GO" id="GO:0016787">
    <property type="term" value="F:hydrolase activity"/>
    <property type="evidence" value="ECO:0007669"/>
    <property type="project" value="UniProtKB-KW"/>
</dbReference>
<dbReference type="eggNOG" id="KOG0390">
    <property type="taxonomic scope" value="Eukaryota"/>
</dbReference>